<comment type="caution">
    <text evidence="1">The sequence shown here is derived from an EMBL/GenBank/DDBJ whole genome shotgun (WGS) entry which is preliminary data.</text>
</comment>
<dbReference type="Proteomes" id="UP000593575">
    <property type="component" value="Unassembled WGS sequence"/>
</dbReference>
<proteinExistence type="predicted"/>
<keyword evidence="2" id="KW-1185">Reference proteome</keyword>
<name>A0A7J9IIW4_9ROSI</name>
<evidence type="ECO:0000313" key="2">
    <source>
        <dbReference type="Proteomes" id="UP000593575"/>
    </source>
</evidence>
<accession>A0A7J9IIW4</accession>
<sequence>FPDDRHDLVPVNVGNARKHLASARGNLELLSGLFLEPMAKQFGNFIGVFVDYDGKSASRGFRNYMSVRVKIDVGAFEVEKRKCWFWIRGHLCSV</sequence>
<organism evidence="1 2">
    <name type="scientific">Gossypium armourianum</name>
    <dbReference type="NCBI Taxonomy" id="34283"/>
    <lineage>
        <taxon>Eukaryota</taxon>
        <taxon>Viridiplantae</taxon>
        <taxon>Streptophyta</taxon>
        <taxon>Embryophyta</taxon>
        <taxon>Tracheophyta</taxon>
        <taxon>Spermatophyta</taxon>
        <taxon>Magnoliopsida</taxon>
        <taxon>eudicotyledons</taxon>
        <taxon>Gunneridae</taxon>
        <taxon>Pentapetalae</taxon>
        <taxon>rosids</taxon>
        <taxon>malvids</taxon>
        <taxon>Malvales</taxon>
        <taxon>Malvaceae</taxon>
        <taxon>Malvoideae</taxon>
        <taxon>Gossypium</taxon>
    </lineage>
</organism>
<gene>
    <name evidence="1" type="ORF">Goarm_018871</name>
</gene>
<protein>
    <submittedName>
        <fullName evidence="1">Uncharacterized protein</fullName>
    </submittedName>
</protein>
<dbReference type="AlphaFoldDB" id="A0A7J9IIW4"/>
<feature type="non-terminal residue" evidence="1">
    <location>
        <position position="1"/>
    </location>
</feature>
<dbReference type="EMBL" id="JABFAE010000001">
    <property type="protein sequence ID" value="MBA0822051.1"/>
    <property type="molecule type" value="Genomic_DNA"/>
</dbReference>
<reference evidence="1 2" key="1">
    <citation type="journal article" date="2019" name="Genome Biol. Evol.">
        <title>Insights into the evolution of the New World diploid cottons (Gossypium, subgenus Houzingenia) based on genome sequencing.</title>
        <authorList>
            <person name="Grover C.E."/>
            <person name="Arick M.A. 2nd"/>
            <person name="Thrash A."/>
            <person name="Conover J.L."/>
            <person name="Sanders W.S."/>
            <person name="Peterson D.G."/>
            <person name="Frelichowski J.E."/>
            <person name="Scheffler J.A."/>
            <person name="Scheffler B.E."/>
            <person name="Wendel J.F."/>
        </authorList>
    </citation>
    <scope>NUCLEOTIDE SEQUENCE [LARGE SCALE GENOMIC DNA]</scope>
    <source>
        <strain evidence="1">6</strain>
        <tissue evidence="1">Leaf</tissue>
    </source>
</reference>
<evidence type="ECO:0000313" key="1">
    <source>
        <dbReference type="EMBL" id="MBA0822051.1"/>
    </source>
</evidence>